<dbReference type="Proteomes" id="UP001055879">
    <property type="component" value="Linkage Group LG13"/>
</dbReference>
<reference evidence="2" key="1">
    <citation type="journal article" date="2022" name="Mol. Ecol. Resour.">
        <title>The genomes of chicory, endive, great burdock and yacon provide insights into Asteraceae palaeo-polyploidization history and plant inulin production.</title>
        <authorList>
            <person name="Fan W."/>
            <person name="Wang S."/>
            <person name="Wang H."/>
            <person name="Wang A."/>
            <person name="Jiang F."/>
            <person name="Liu H."/>
            <person name="Zhao H."/>
            <person name="Xu D."/>
            <person name="Zhang Y."/>
        </authorList>
    </citation>
    <scope>NUCLEOTIDE SEQUENCE [LARGE SCALE GENOMIC DNA]</scope>
    <source>
        <strain evidence="2">cv. Niubang</strain>
    </source>
</reference>
<name>A0ACB8YAL1_ARCLA</name>
<reference evidence="1 2" key="2">
    <citation type="journal article" date="2022" name="Mol. Ecol. Resour.">
        <title>The genomes of chicory, endive, great burdock and yacon provide insights into Asteraceae paleo-polyploidization history and plant inulin production.</title>
        <authorList>
            <person name="Fan W."/>
            <person name="Wang S."/>
            <person name="Wang H."/>
            <person name="Wang A."/>
            <person name="Jiang F."/>
            <person name="Liu H."/>
            <person name="Zhao H."/>
            <person name="Xu D."/>
            <person name="Zhang Y."/>
        </authorList>
    </citation>
    <scope>NUCLEOTIDE SEQUENCE [LARGE SCALE GENOMIC DNA]</scope>
    <source>
        <strain evidence="2">cv. Niubang</strain>
    </source>
</reference>
<gene>
    <name evidence="1" type="ORF">L6452_36697</name>
</gene>
<proteinExistence type="predicted"/>
<comment type="caution">
    <text evidence="1">The sequence shown here is derived from an EMBL/GenBank/DDBJ whole genome shotgun (WGS) entry which is preliminary data.</text>
</comment>
<keyword evidence="2" id="KW-1185">Reference proteome</keyword>
<dbReference type="EMBL" id="CM042059">
    <property type="protein sequence ID" value="KAI3681891.1"/>
    <property type="molecule type" value="Genomic_DNA"/>
</dbReference>
<sequence length="199" mass="21504">MEAFSTTPVSSINLPNFHPKTHHFSHLKPPLLHHHHHHHHISTSTTAAAAAAGKAPTSSISTKPATSSHHTFTPHHLPSLSQPTPPSHRSAATGYAAALMDAALCSNSVDAVHKDVKRLSKWLQHNEVLKGMMADPSVEEGVKGGVIKEVSVKAKLRRQVVAMVKMLVAKNKSGMVAQVMKEFERIYHELNTTSLGVVG</sequence>
<evidence type="ECO:0000313" key="1">
    <source>
        <dbReference type="EMBL" id="KAI3681891.1"/>
    </source>
</evidence>
<accession>A0ACB8YAL1</accession>
<protein>
    <submittedName>
        <fullName evidence="1">Uncharacterized protein</fullName>
    </submittedName>
</protein>
<evidence type="ECO:0000313" key="2">
    <source>
        <dbReference type="Proteomes" id="UP001055879"/>
    </source>
</evidence>
<organism evidence="1 2">
    <name type="scientific">Arctium lappa</name>
    <name type="common">Greater burdock</name>
    <name type="synonym">Lappa major</name>
    <dbReference type="NCBI Taxonomy" id="4217"/>
    <lineage>
        <taxon>Eukaryota</taxon>
        <taxon>Viridiplantae</taxon>
        <taxon>Streptophyta</taxon>
        <taxon>Embryophyta</taxon>
        <taxon>Tracheophyta</taxon>
        <taxon>Spermatophyta</taxon>
        <taxon>Magnoliopsida</taxon>
        <taxon>eudicotyledons</taxon>
        <taxon>Gunneridae</taxon>
        <taxon>Pentapetalae</taxon>
        <taxon>asterids</taxon>
        <taxon>campanulids</taxon>
        <taxon>Asterales</taxon>
        <taxon>Asteraceae</taxon>
        <taxon>Carduoideae</taxon>
        <taxon>Cardueae</taxon>
        <taxon>Arctiinae</taxon>
        <taxon>Arctium</taxon>
    </lineage>
</organism>